<dbReference type="Proteomes" id="UP000294588">
    <property type="component" value="Unassembled WGS sequence"/>
</dbReference>
<comment type="caution">
    <text evidence="1">The sequence shown here is derived from an EMBL/GenBank/DDBJ whole genome shotgun (WGS) entry which is preliminary data.</text>
</comment>
<name>A0AC61QK00_9BACT</name>
<dbReference type="EMBL" id="SMOG01000004">
    <property type="protein sequence ID" value="TDF73656.1"/>
    <property type="molecule type" value="Genomic_DNA"/>
</dbReference>
<reference evidence="1" key="1">
    <citation type="submission" date="2019-03" db="EMBL/GenBank/DDBJ databases">
        <title>Candidatus Syntrophosphaera thermopropionivorans: a novel player in syntrophic propionate oxidation during anaerobic digestion.</title>
        <authorList>
            <person name="Dyksma S."/>
        </authorList>
    </citation>
    <scope>NUCLEOTIDE SEQUENCE</scope>
    <source>
        <strain evidence="1">W5</strain>
    </source>
</reference>
<protein>
    <submittedName>
        <fullName evidence="1">Uncharacterized protein</fullName>
    </submittedName>
</protein>
<organism evidence="1 2">
    <name type="scientific">Candidatus Syntrophosphaera thermopropionivorans</name>
    <dbReference type="NCBI Taxonomy" id="2593015"/>
    <lineage>
        <taxon>Bacteria</taxon>
        <taxon>Pseudomonadati</taxon>
        <taxon>Candidatus Cloacimonadota</taxon>
        <taxon>Candidatus Cloacimonadia</taxon>
        <taxon>Candidatus Cloacimonadales</taxon>
        <taxon>Candidatus Cloacimonadaceae</taxon>
        <taxon>Candidatus Syntrophosphaera</taxon>
    </lineage>
</organism>
<gene>
    <name evidence="1" type="ORF">E0946_02540</name>
</gene>
<accession>A0AC61QK00</accession>
<sequence length="376" mass="40608">MAQAYSAGLMVTENIVLKKERVLPLKGQVLVKKGDFVQAETVVAETLLPGKVVPFNLANKLGVAPAQLPNFIKVKPGDKITTNTVLAETKGLFGLGIMKNEVRSPINGEVESISTITGQILLREPKIPVQVKAFIDGMVTEIIPEEGVIIQNKSAYAQGIFGVGGETVGELMVIAESPESEITPAQITDACKDKIIVTGQFVSYDVIDAAKKHGVKAIITGGIDDQDLKKLLGYDLGVAITGHENIGITIVCTEGFGKIAMAKKTFGLLKKFNGHKTSIHGRTQIRAGVIRPEIIIPLQFSEEELVPQEPKPPVLEIGTIIRIIRQPNFGKIAKVVALPEELTKVESETLVRVLEAEFEDGTRMIIPRANVEVIEA</sequence>
<keyword evidence="2" id="KW-1185">Reference proteome</keyword>
<evidence type="ECO:0000313" key="2">
    <source>
        <dbReference type="Proteomes" id="UP000294588"/>
    </source>
</evidence>
<proteinExistence type="predicted"/>
<evidence type="ECO:0000313" key="1">
    <source>
        <dbReference type="EMBL" id="TDF73656.1"/>
    </source>
</evidence>